<evidence type="ECO:0000313" key="3">
    <source>
        <dbReference type="EMBL" id="MCJ8499020.1"/>
    </source>
</evidence>
<dbReference type="InterPro" id="IPR006379">
    <property type="entry name" value="HAD-SF_hydro_IIB"/>
</dbReference>
<name>A0AA41UGY2_9BACT</name>
<sequence length="725" mass="82607">MVALINVSNRLPVTIANTIKPSSGGLVSALEGYRKTHDFMWVGWSGGPVDSPRRQRELAEELKSRFGYHPLFISQQDIEAYYTGFSNSSLWPLLHYLPSYSRFDHNWFEAYKKVNFVFAENIAELAEKDALVWVHDYHLMLLPRLLHELRPDLRIGYFLHTPFPSYEIFRCHPNRQELLEGLLGADLIGFHTSGYLRHFRSTVLRLLGRESRINTIAGKGHDVTIGVYPISIPTDKFLQKMTSAAYSRHLEEYRRAYAGKKVVIGVERLDYTKGVPRRLEAIEAFLKRTGRKDVVFIFINVPSRESVPAYQALRREIEHKVSRINGNFASIGNIPVHFIHQSVNFSRLCALYTLADVAMVTPLVDGMNLVAKEYLICKPDGDGVLILSEFAGAAQELPQASIVNPYDTAQMARALENALNRTPEERQKRLAPMRRRILRYNAQRWAGDFIADLAGVDKSVEKGAGARTIDPQYFPPLAAEGRWAFFLDYDGTLSDLRKNPPDAYPSRRLHDLFDRMAHVPNLTVFLLSGRMREDMDQWFDGYGFHLIAEHGYYYRPPTSETWAPVIPGIDLEWKERVLDILLQYSDTTPGSFVEQKAASLVWHYVNAEPEFGGWKAQQLVVELQEMLSNLPVRIHHGRKIVEVHSIFINKGVVCSQLKPSLLFDHALYAGDDETDETMFDHAGEGDLSIKVGPGDTAARYCVSSPQAMQQLLARFLVYHPVRRTE</sequence>
<dbReference type="GO" id="GO:0005992">
    <property type="term" value="P:trehalose biosynthetic process"/>
    <property type="evidence" value="ECO:0007669"/>
    <property type="project" value="InterPro"/>
</dbReference>
<dbReference type="RefSeq" id="WP_246902059.1">
    <property type="nucleotide sequence ID" value="NZ_JALJRB010000001.1"/>
</dbReference>
<dbReference type="Proteomes" id="UP001165427">
    <property type="component" value="Unassembled WGS sequence"/>
</dbReference>
<evidence type="ECO:0000256" key="2">
    <source>
        <dbReference type="ARBA" id="ARBA00008799"/>
    </source>
</evidence>
<dbReference type="InterPro" id="IPR036412">
    <property type="entry name" value="HAD-like_sf"/>
</dbReference>
<evidence type="ECO:0000256" key="1">
    <source>
        <dbReference type="ARBA" id="ARBA00006330"/>
    </source>
</evidence>
<comment type="similarity">
    <text evidence="1">In the C-terminal section; belongs to the trehalose phosphatase family.</text>
</comment>
<dbReference type="InterPro" id="IPR003337">
    <property type="entry name" value="Trehalose_PPase"/>
</dbReference>
<dbReference type="PANTHER" id="PTHR10788:SF106">
    <property type="entry name" value="BCDNA.GH08860"/>
    <property type="match status" value="1"/>
</dbReference>
<keyword evidence="4" id="KW-1185">Reference proteome</keyword>
<comment type="caution">
    <text evidence="3">The sequence shown here is derived from an EMBL/GenBank/DDBJ whole genome shotgun (WGS) entry which is preliminary data.</text>
</comment>
<dbReference type="CDD" id="cd03788">
    <property type="entry name" value="GT20_TPS"/>
    <property type="match status" value="1"/>
</dbReference>
<organism evidence="3 4">
    <name type="scientific">Desulfatitalea alkaliphila</name>
    <dbReference type="NCBI Taxonomy" id="2929485"/>
    <lineage>
        <taxon>Bacteria</taxon>
        <taxon>Pseudomonadati</taxon>
        <taxon>Thermodesulfobacteriota</taxon>
        <taxon>Desulfobacteria</taxon>
        <taxon>Desulfobacterales</taxon>
        <taxon>Desulfosarcinaceae</taxon>
        <taxon>Desulfatitalea</taxon>
    </lineage>
</organism>
<dbReference type="Pfam" id="PF02358">
    <property type="entry name" value="Trehalose_PPase"/>
    <property type="match status" value="1"/>
</dbReference>
<comment type="similarity">
    <text evidence="2">Belongs to the glycosyltransferase 20 family.</text>
</comment>
<evidence type="ECO:0000313" key="4">
    <source>
        <dbReference type="Proteomes" id="UP001165427"/>
    </source>
</evidence>
<dbReference type="Gene3D" id="3.40.50.2000">
    <property type="entry name" value="Glycogen Phosphorylase B"/>
    <property type="match status" value="2"/>
</dbReference>
<dbReference type="NCBIfam" id="TIGR01484">
    <property type="entry name" value="HAD-SF-IIB"/>
    <property type="match status" value="1"/>
</dbReference>
<dbReference type="GO" id="GO:0005829">
    <property type="term" value="C:cytosol"/>
    <property type="evidence" value="ECO:0007669"/>
    <property type="project" value="TreeGrafter"/>
</dbReference>
<dbReference type="GO" id="GO:0004805">
    <property type="term" value="F:trehalose-phosphatase activity"/>
    <property type="evidence" value="ECO:0007669"/>
    <property type="project" value="TreeGrafter"/>
</dbReference>
<accession>A0AA41UGY2</accession>
<protein>
    <submittedName>
        <fullName evidence="3">Bifunctional alpha,alpha-trehalose-phosphate synthase (UDP-forming)/trehalose-phosphatase</fullName>
    </submittedName>
</protein>
<dbReference type="NCBIfam" id="NF011071">
    <property type="entry name" value="PRK14501.1"/>
    <property type="match status" value="1"/>
</dbReference>
<dbReference type="GO" id="GO:0003825">
    <property type="term" value="F:alpha,alpha-trehalose-phosphate synthase (UDP-forming) activity"/>
    <property type="evidence" value="ECO:0007669"/>
    <property type="project" value="TreeGrafter"/>
</dbReference>
<gene>
    <name evidence="3" type="ORF">MRX98_00425</name>
</gene>
<dbReference type="Pfam" id="PF00982">
    <property type="entry name" value="Glyco_transf_20"/>
    <property type="match status" value="1"/>
</dbReference>
<dbReference type="SUPFAM" id="SSF56784">
    <property type="entry name" value="HAD-like"/>
    <property type="match status" value="1"/>
</dbReference>
<dbReference type="SUPFAM" id="SSF53756">
    <property type="entry name" value="UDP-Glycosyltransferase/glycogen phosphorylase"/>
    <property type="match status" value="1"/>
</dbReference>
<dbReference type="InterPro" id="IPR023214">
    <property type="entry name" value="HAD_sf"/>
</dbReference>
<dbReference type="AlphaFoldDB" id="A0AA41UGY2"/>
<dbReference type="NCBIfam" id="TIGR00685">
    <property type="entry name" value="T6PP"/>
    <property type="match status" value="1"/>
</dbReference>
<dbReference type="CDD" id="cd01627">
    <property type="entry name" value="HAD_TPP"/>
    <property type="match status" value="1"/>
</dbReference>
<dbReference type="Gene3D" id="3.40.50.1000">
    <property type="entry name" value="HAD superfamily/HAD-like"/>
    <property type="match status" value="1"/>
</dbReference>
<proteinExistence type="inferred from homology"/>
<reference evidence="3" key="1">
    <citation type="submission" date="2022-04" db="EMBL/GenBank/DDBJ databases">
        <title>Desulfatitalea alkaliphila sp. nov., a novel anaerobic sulfate-reducing bacterium isolated from terrestrial mud volcano, Taman Peninsula, Russia.</title>
        <authorList>
            <person name="Khomyakova M.A."/>
            <person name="Merkel A.Y."/>
            <person name="Slobodkin A.I."/>
        </authorList>
    </citation>
    <scope>NUCLEOTIDE SEQUENCE</scope>
    <source>
        <strain evidence="3">M08but</strain>
    </source>
</reference>
<dbReference type="PANTHER" id="PTHR10788">
    <property type="entry name" value="TREHALOSE-6-PHOSPHATE SYNTHASE"/>
    <property type="match status" value="1"/>
</dbReference>
<dbReference type="InterPro" id="IPR001830">
    <property type="entry name" value="Glyco_trans_20"/>
</dbReference>
<dbReference type="EMBL" id="JALJRB010000001">
    <property type="protein sequence ID" value="MCJ8499020.1"/>
    <property type="molecule type" value="Genomic_DNA"/>
</dbReference>
<dbReference type="Gene3D" id="3.30.70.1020">
    <property type="entry name" value="Trehalose-6-phosphate phosphatase related protein, domain 2"/>
    <property type="match status" value="1"/>
</dbReference>